<dbReference type="EMBL" id="QZWG01000003">
    <property type="protein sequence ID" value="RZC20055.1"/>
    <property type="molecule type" value="Genomic_DNA"/>
</dbReference>
<dbReference type="PANTHER" id="PTHR46033">
    <property type="entry name" value="PROTEIN MAIN-LIKE 2"/>
    <property type="match status" value="1"/>
</dbReference>
<name>A0A445LA47_GLYSO</name>
<reference evidence="3 4" key="1">
    <citation type="submission" date="2018-09" db="EMBL/GenBank/DDBJ databases">
        <title>A high-quality reference genome of wild soybean provides a powerful tool to mine soybean genomes.</title>
        <authorList>
            <person name="Xie M."/>
            <person name="Chung C.Y.L."/>
            <person name="Li M.-W."/>
            <person name="Wong F.-L."/>
            <person name="Chan T.-F."/>
            <person name="Lam H.-M."/>
        </authorList>
    </citation>
    <scope>NUCLEOTIDE SEQUENCE [LARGE SCALE GENOMIC DNA]</scope>
    <source>
        <strain evidence="4">cv. W05</strain>
        <tissue evidence="3">Hypocotyl of etiolated seedlings</tissue>
    </source>
</reference>
<feature type="region of interest" description="Disordered" evidence="1">
    <location>
        <begin position="273"/>
        <end position="297"/>
    </location>
</feature>
<keyword evidence="4" id="KW-1185">Reference proteome</keyword>
<organism evidence="3 4">
    <name type="scientific">Glycine soja</name>
    <name type="common">Wild soybean</name>
    <dbReference type="NCBI Taxonomy" id="3848"/>
    <lineage>
        <taxon>Eukaryota</taxon>
        <taxon>Viridiplantae</taxon>
        <taxon>Streptophyta</taxon>
        <taxon>Embryophyta</taxon>
        <taxon>Tracheophyta</taxon>
        <taxon>Spermatophyta</taxon>
        <taxon>Magnoliopsida</taxon>
        <taxon>eudicotyledons</taxon>
        <taxon>Gunneridae</taxon>
        <taxon>Pentapetalae</taxon>
        <taxon>rosids</taxon>
        <taxon>fabids</taxon>
        <taxon>Fabales</taxon>
        <taxon>Fabaceae</taxon>
        <taxon>Papilionoideae</taxon>
        <taxon>50 kb inversion clade</taxon>
        <taxon>NPAAA clade</taxon>
        <taxon>indigoferoid/millettioid clade</taxon>
        <taxon>Phaseoleae</taxon>
        <taxon>Glycine</taxon>
        <taxon>Glycine subgen. Soja</taxon>
    </lineage>
</organism>
<feature type="domain" description="Aminotransferase-like plant mobile" evidence="2">
    <location>
        <begin position="128"/>
        <end position="251"/>
    </location>
</feature>
<evidence type="ECO:0000313" key="4">
    <source>
        <dbReference type="Proteomes" id="UP000289340"/>
    </source>
</evidence>
<evidence type="ECO:0000259" key="2">
    <source>
        <dbReference type="Pfam" id="PF10536"/>
    </source>
</evidence>
<proteinExistence type="predicted"/>
<dbReference type="Pfam" id="PF10536">
    <property type="entry name" value="PMD"/>
    <property type="match status" value="1"/>
</dbReference>
<dbReference type="AlphaFoldDB" id="A0A445LA47"/>
<feature type="compositionally biased region" description="Acidic residues" evidence="1">
    <location>
        <begin position="278"/>
        <end position="287"/>
    </location>
</feature>
<dbReference type="PANTHER" id="PTHR46033:SF8">
    <property type="entry name" value="PROTEIN MAINTENANCE OF MERISTEMS-LIKE"/>
    <property type="match status" value="1"/>
</dbReference>
<feature type="compositionally biased region" description="Low complexity" evidence="1">
    <location>
        <begin position="288"/>
        <end position="297"/>
    </location>
</feature>
<sequence length="297" mass="33654">MKDCSRRVAPIVKGDRFSLNQCPKNDFEREQMKNISYASVVGSLMYAQVFTRPDIAFAIGMLGRYQSNPGVTRACLMNNGNKEMQEASAHGNKEMHEPNLLRKNRKRQMKLMNADENNHMKNLINEAGFGRVITVGQIDINHHLVTVLVERWRPETHTFHFPHGETTITLQDVALQLGLKIDKLSVIGAITGDVRVACQTLPSDTPPDKYIKGKMIHLTWLRQNFRQLPIDANDVVIAQHARAHIMMLIAPTNVAYISPPSSFCYHPSLSTQMHDMSHEDEEEDDDNNNTNNNDDVP</sequence>
<evidence type="ECO:0000313" key="3">
    <source>
        <dbReference type="EMBL" id="RZC20055.1"/>
    </source>
</evidence>
<protein>
    <submittedName>
        <fullName evidence="3">Serine/threonine-protein phosphatase 7 long form-like</fullName>
    </submittedName>
</protein>
<gene>
    <name evidence="3" type="ORF">D0Y65_006761</name>
</gene>
<dbReference type="GO" id="GO:0010073">
    <property type="term" value="P:meristem maintenance"/>
    <property type="evidence" value="ECO:0007669"/>
    <property type="project" value="InterPro"/>
</dbReference>
<evidence type="ECO:0000256" key="1">
    <source>
        <dbReference type="SAM" id="MobiDB-lite"/>
    </source>
</evidence>
<comment type="caution">
    <text evidence="3">The sequence shown here is derived from an EMBL/GenBank/DDBJ whole genome shotgun (WGS) entry which is preliminary data.</text>
</comment>
<dbReference type="InterPro" id="IPR044824">
    <property type="entry name" value="MAIN-like"/>
</dbReference>
<dbReference type="InterPro" id="IPR019557">
    <property type="entry name" value="AminoTfrase-like_pln_mobile"/>
</dbReference>
<accession>A0A445LA47</accession>
<dbReference type="Proteomes" id="UP000289340">
    <property type="component" value="Chromosome 3"/>
</dbReference>